<dbReference type="Proteomes" id="UP000242715">
    <property type="component" value="Unassembled WGS sequence"/>
</dbReference>
<keyword evidence="3" id="KW-1185">Reference proteome</keyword>
<dbReference type="OrthoDB" id="10433138at2759"/>
<sequence>MLAIATIPAMTMKQAGDKANDNKGGVDSPKTTKETADELPVVKQCCKTNVPTSNLGEKKVEEKSIDKLIEDELVELKDKSKKRFAKLESGCNGVVFIQMREKDGHKSLKDIVTRIIK</sequence>
<evidence type="ECO:0000313" key="2">
    <source>
        <dbReference type="EMBL" id="GAU37626.1"/>
    </source>
</evidence>
<name>A0A2Z6N0T5_TRISU</name>
<gene>
    <name evidence="2" type="ORF">TSUD_365480</name>
</gene>
<dbReference type="GO" id="GO:0003723">
    <property type="term" value="F:RNA binding"/>
    <property type="evidence" value="ECO:0007669"/>
    <property type="project" value="InterPro"/>
</dbReference>
<accession>A0A2Z6N0T5</accession>
<dbReference type="InterPro" id="IPR040183">
    <property type="entry name" value="THUMPD1-like"/>
</dbReference>
<dbReference type="AlphaFoldDB" id="A0A2Z6N0T5"/>
<dbReference type="PANTHER" id="PTHR13452:SF10">
    <property type="entry name" value="THUMP DOMAIN-CONTAINING PROTEIN 1"/>
    <property type="match status" value="1"/>
</dbReference>
<dbReference type="GO" id="GO:0006400">
    <property type="term" value="P:tRNA modification"/>
    <property type="evidence" value="ECO:0007669"/>
    <property type="project" value="InterPro"/>
</dbReference>
<reference evidence="3" key="1">
    <citation type="journal article" date="2017" name="Front. Plant Sci.">
        <title>Climate Clever Clovers: New Paradigm to Reduce the Environmental Footprint of Ruminants by Breeding Low Methanogenic Forages Utilizing Haplotype Variation.</title>
        <authorList>
            <person name="Kaur P."/>
            <person name="Appels R."/>
            <person name="Bayer P.E."/>
            <person name="Keeble-Gagnere G."/>
            <person name="Wang J."/>
            <person name="Hirakawa H."/>
            <person name="Shirasawa K."/>
            <person name="Vercoe P."/>
            <person name="Stefanova K."/>
            <person name="Durmic Z."/>
            <person name="Nichols P."/>
            <person name="Revell C."/>
            <person name="Isobe S.N."/>
            <person name="Edwards D."/>
            <person name="Erskine W."/>
        </authorList>
    </citation>
    <scope>NUCLEOTIDE SEQUENCE [LARGE SCALE GENOMIC DNA]</scope>
    <source>
        <strain evidence="3">cv. Daliak</strain>
    </source>
</reference>
<dbReference type="EMBL" id="DF973681">
    <property type="protein sequence ID" value="GAU37626.1"/>
    <property type="molecule type" value="Genomic_DNA"/>
</dbReference>
<proteinExistence type="predicted"/>
<feature type="region of interest" description="Disordered" evidence="1">
    <location>
        <begin position="1"/>
        <end position="34"/>
    </location>
</feature>
<evidence type="ECO:0000313" key="3">
    <source>
        <dbReference type="Proteomes" id="UP000242715"/>
    </source>
</evidence>
<evidence type="ECO:0000256" key="1">
    <source>
        <dbReference type="SAM" id="MobiDB-lite"/>
    </source>
</evidence>
<protein>
    <submittedName>
        <fullName evidence="2">Uncharacterized protein</fullName>
    </submittedName>
</protein>
<dbReference type="PANTHER" id="PTHR13452">
    <property type="entry name" value="THUMP DOMAIN CONTAINING PROTEIN 1-RELATED"/>
    <property type="match status" value="1"/>
</dbReference>
<organism evidence="2 3">
    <name type="scientific">Trifolium subterraneum</name>
    <name type="common">Subterranean clover</name>
    <dbReference type="NCBI Taxonomy" id="3900"/>
    <lineage>
        <taxon>Eukaryota</taxon>
        <taxon>Viridiplantae</taxon>
        <taxon>Streptophyta</taxon>
        <taxon>Embryophyta</taxon>
        <taxon>Tracheophyta</taxon>
        <taxon>Spermatophyta</taxon>
        <taxon>Magnoliopsida</taxon>
        <taxon>eudicotyledons</taxon>
        <taxon>Gunneridae</taxon>
        <taxon>Pentapetalae</taxon>
        <taxon>rosids</taxon>
        <taxon>fabids</taxon>
        <taxon>Fabales</taxon>
        <taxon>Fabaceae</taxon>
        <taxon>Papilionoideae</taxon>
        <taxon>50 kb inversion clade</taxon>
        <taxon>NPAAA clade</taxon>
        <taxon>Hologalegina</taxon>
        <taxon>IRL clade</taxon>
        <taxon>Trifolieae</taxon>
        <taxon>Trifolium</taxon>
    </lineage>
</organism>